<gene>
    <name evidence="2" type="ORF">FNV44_04365</name>
</gene>
<feature type="chain" id="PRO_5022951525" description="Lipoprotein" evidence="1">
    <location>
        <begin position="19"/>
        <end position="200"/>
    </location>
</feature>
<comment type="caution">
    <text evidence="2">The sequence shown here is derived from an EMBL/GenBank/DDBJ whole genome shotgun (WGS) entry which is preliminary data.</text>
</comment>
<name>A0A553IJD2_ACHLA</name>
<dbReference type="RefSeq" id="WP_012242216.1">
    <property type="nucleotide sequence ID" value="NZ_JACAOE010000001.1"/>
</dbReference>
<proteinExistence type="predicted"/>
<dbReference type="AlphaFoldDB" id="A0A553IJD2"/>
<reference evidence="2 3" key="1">
    <citation type="submission" date="2019-07" db="EMBL/GenBank/DDBJ databases">
        <title>Genome sequence of Acholeplasma laidlawii strain with increased resistance to erythromycin.</title>
        <authorList>
            <person name="Medvedeva E.S."/>
            <person name="Baranova N.B."/>
            <person name="Siniagina M.N."/>
            <person name="Mouzykantov A."/>
            <person name="Chernova O.A."/>
            <person name="Chernov V.M."/>
        </authorList>
    </citation>
    <scope>NUCLEOTIDE SEQUENCE [LARGE SCALE GENOMIC DNA]</scope>
    <source>
        <strain evidence="2 3">PG8REry</strain>
    </source>
</reference>
<protein>
    <recommendedName>
        <fullName evidence="4">Lipoprotein</fullName>
    </recommendedName>
</protein>
<feature type="signal peptide" evidence="1">
    <location>
        <begin position="1"/>
        <end position="18"/>
    </location>
</feature>
<evidence type="ECO:0000313" key="3">
    <source>
        <dbReference type="Proteomes" id="UP000315938"/>
    </source>
</evidence>
<evidence type="ECO:0000313" key="2">
    <source>
        <dbReference type="EMBL" id="TRY00288.1"/>
    </source>
</evidence>
<dbReference type="EMBL" id="VKID01000001">
    <property type="protein sequence ID" value="TRY00288.1"/>
    <property type="molecule type" value="Genomic_DNA"/>
</dbReference>
<dbReference type="GeneID" id="41338448"/>
<evidence type="ECO:0000256" key="1">
    <source>
        <dbReference type="SAM" id="SignalP"/>
    </source>
</evidence>
<accession>A0A553IJD2</accession>
<dbReference type="PROSITE" id="PS51257">
    <property type="entry name" value="PROKAR_LIPOPROTEIN"/>
    <property type="match status" value="1"/>
</dbReference>
<keyword evidence="1" id="KW-0732">Signal</keyword>
<sequence>MKKILLMILLSFTLVLVACTGDNEGDKDNEPTAQEIFDRKFEFLEANNYDLEIKIRDHQTLLDTVVQMSFDGTKIRYVDADYIAYYDNSGAKSKMYVKQGDEYVVSESNFKSSSLLYYGFEFDQFDANGDTMFIMKSDQYSTLDSFIGLEDGVTSISSLQVRVDENHLTQVIFDITVGETVYLVTLTISNIGQVSLVLPA</sequence>
<dbReference type="Proteomes" id="UP000315938">
    <property type="component" value="Unassembled WGS sequence"/>
</dbReference>
<evidence type="ECO:0008006" key="4">
    <source>
        <dbReference type="Google" id="ProtNLM"/>
    </source>
</evidence>
<organism evidence="2 3">
    <name type="scientific">Acholeplasma laidlawii</name>
    <dbReference type="NCBI Taxonomy" id="2148"/>
    <lineage>
        <taxon>Bacteria</taxon>
        <taxon>Bacillati</taxon>
        <taxon>Mycoplasmatota</taxon>
        <taxon>Mollicutes</taxon>
        <taxon>Acholeplasmatales</taxon>
        <taxon>Acholeplasmataceae</taxon>
        <taxon>Acholeplasma</taxon>
    </lineage>
</organism>